<sequence>MEISMNLNVSAEYLFQRLLDTLLYDIKQETGRELTVAELSDLSYATKLDHQTKAQLKVIKLIPDRSYHLQIETDHYVKKEAYELTPLAKDQVKVDYREESLVKKQTSKLQIKIFSPLAEWIRRHNFMKLLKEIEVGY</sequence>
<dbReference type="EMBL" id="AYYN01000047">
    <property type="protein sequence ID" value="KRM76120.1"/>
    <property type="molecule type" value="Genomic_DNA"/>
</dbReference>
<evidence type="ECO:0000313" key="2">
    <source>
        <dbReference type="Proteomes" id="UP000051612"/>
    </source>
</evidence>
<dbReference type="Pfam" id="PF11687">
    <property type="entry name" value="DUF3284"/>
    <property type="match status" value="1"/>
</dbReference>
<evidence type="ECO:0000313" key="1">
    <source>
        <dbReference type="EMBL" id="KRM76120.1"/>
    </source>
</evidence>
<dbReference type="PATRIC" id="fig|1423772.3.peg.2068"/>
<dbReference type="AlphaFoldDB" id="A0A0R2BA09"/>
<organism evidence="1 2">
    <name type="scientific">Ligilactobacillus murinus DSM 20452 = NBRC 14221</name>
    <dbReference type="NCBI Taxonomy" id="1423772"/>
    <lineage>
        <taxon>Bacteria</taxon>
        <taxon>Bacillati</taxon>
        <taxon>Bacillota</taxon>
        <taxon>Bacilli</taxon>
        <taxon>Lactobacillales</taxon>
        <taxon>Lactobacillaceae</taxon>
        <taxon>Ligilactobacillus</taxon>
    </lineage>
</organism>
<proteinExistence type="predicted"/>
<accession>A0A0R2BA09</accession>
<protein>
    <recommendedName>
        <fullName evidence="3">DUF3284 domain-containing protein</fullName>
    </recommendedName>
</protein>
<evidence type="ECO:0008006" key="3">
    <source>
        <dbReference type="Google" id="ProtNLM"/>
    </source>
</evidence>
<dbReference type="GeneID" id="48465752"/>
<comment type="caution">
    <text evidence="1">The sequence shown here is derived from an EMBL/GenBank/DDBJ whole genome shotgun (WGS) entry which is preliminary data.</text>
</comment>
<gene>
    <name evidence="1" type="ORF">FC48_GL001933</name>
</gene>
<dbReference type="RefSeq" id="WP_004049310.1">
    <property type="nucleotide sequence ID" value="NZ_AYYN01000047.1"/>
</dbReference>
<dbReference type="Proteomes" id="UP000051612">
    <property type="component" value="Unassembled WGS sequence"/>
</dbReference>
<reference evidence="1 2" key="1">
    <citation type="journal article" date="2015" name="Genome Announc.">
        <title>Expanding the biotechnology potential of lactobacilli through comparative genomics of 213 strains and associated genera.</title>
        <authorList>
            <person name="Sun Z."/>
            <person name="Harris H.M."/>
            <person name="McCann A."/>
            <person name="Guo C."/>
            <person name="Argimon S."/>
            <person name="Zhang W."/>
            <person name="Yang X."/>
            <person name="Jeffery I.B."/>
            <person name="Cooney J.C."/>
            <person name="Kagawa T.F."/>
            <person name="Liu W."/>
            <person name="Song Y."/>
            <person name="Salvetti E."/>
            <person name="Wrobel A."/>
            <person name="Rasinkangas P."/>
            <person name="Parkhill J."/>
            <person name="Rea M.C."/>
            <person name="O'Sullivan O."/>
            <person name="Ritari J."/>
            <person name="Douillard F.P."/>
            <person name="Paul Ross R."/>
            <person name="Yang R."/>
            <person name="Briner A.E."/>
            <person name="Felis G.E."/>
            <person name="de Vos W.M."/>
            <person name="Barrangou R."/>
            <person name="Klaenhammer T.R."/>
            <person name="Caufield P.W."/>
            <person name="Cui Y."/>
            <person name="Zhang H."/>
            <person name="O'Toole P.W."/>
        </authorList>
    </citation>
    <scope>NUCLEOTIDE SEQUENCE [LARGE SCALE GENOMIC DNA]</scope>
    <source>
        <strain evidence="1 2">DSM 20452</strain>
    </source>
</reference>
<dbReference type="InterPro" id="IPR021701">
    <property type="entry name" value="DUF3284"/>
</dbReference>
<name>A0A0R2BA09_9LACO</name>